<dbReference type="Gene3D" id="3.40.50.1820">
    <property type="entry name" value="alpha/beta hydrolase"/>
    <property type="match status" value="1"/>
</dbReference>
<dbReference type="PANTHER" id="PTHR33428:SF14">
    <property type="entry name" value="CARBOXYLESTERASE TYPE B DOMAIN-CONTAINING PROTEIN"/>
    <property type="match status" value="1"/>
</dbReference>
<gene>
    <name evidence="3" type="ORF">PO878_06100</name>
</gene>
<evidence type="ECO:0000313" key="4">
    <source>
        <dbReference type="Proteomes" id="UP001216390"/>
    </source>
</evidence>
<dbReference type="InterPro" id="IPR017395">
    <property type="entry name" value="Chlorophyllase-like"/>
</dbReference>
<evidence type="ECO:0000256" key="2">
    <source>
        <dbReference type="SAM" id="SignalP"/>
    </source>
</evidence>
<dbReference type="PROSITE" id="PS51257">
    <property type="entry name" value="PROKAR_LIPOPROTEIN"/>
    <property type="match status" value="1"/>
</dbReference>
<dbReference type="Pfam" id="PF07224">
    <property type="entry name" value="Chlorophyllase"/>
    <property type="match status" value="1"/>
</dbReference>
<dbReference type="PANTHER" id="PTHR33428">
    <property type="entry name" value="CHLOROPHYLLASE-2, CHLOROPLASTIC"/>
    <property type="match status" value="1"/>
</dbReference>
<feature type="chain" id="PRO_5042139288" evidence="2">
    <location>
        <begin position="26"/>
        <end position="407"/>
    </location>
</feature>
<feature type="compositionally biased region" description="Low complexity" evidence="1">
    <location>
        <begin position="31"/>
        <end position="48"/>
    </location>
</feature>
<evidence type="ECO:0000256" key="1">
    <source>
        <dbReference type="SAM" id="MobiDB-lite"/>
    </source>
</evidence>
<feature type="signal peptide" evidence="2">
    <location>
        <begin position="1"/>
        <end position="25"/>
    </location>
</feature>
<dbReference type="EMBL" id="CP116942">
    <property type="protein sequence ID" value="WCO68298.1"/>
    <property type="molecule type" value="Genomic_DNA"/>
</dbReference>
<sequence length="407" mass="41629">MPTPRPRLAAAVLAALVLLVAACSSDDEGSDATTTTAPGGDAAPSAPGEEGGATGVEDLEQWTERGPYGVGSQQLALADGRRVVVWYPAEEGAGTEEPVETFDIASLLNPDLQAQIPAEMRVQYPIPAAPGAEPDASGGPYPVVLFSHGFAGFPEQSADLVTHLASWGYVVAAPDHVERSLSGLLGTAAQGVAEREDVDVLDETLDLVVAQGDDDASPLSGLVDAEQVAVAGHSAGAGAAYRMASSDDRIDAVATYSVGTGGDEGLPEAPDVPALVMLGERDGIIPPEATREVYEGLSAPRYLVEVPDSGHLVFSDLCLIGAEQGGLIGIVEAIELPIPDDLKALGSDGCDTAEYLPADEAFPSIDSLSIAFLDGYLRGDAAAVDALAAWPEDGLPGQPPVTLTVDA</sequence>
<reference evidence="3" key="1">
    <citation type="submission" date="2023-01" db="EMBL/GenBank/DDBJ databases">
        <title>The diversity of Class Acidimicrobiia in South China Sea sediment environments and the proposal of Iamia marina sp. nov., a novel species of the genus Iamia.</title>
        <authorList>
            <person name="He Y."/>
            <person name="Tian X."/>
        </authorList>
    </citation>
    <scope>NUCLEOTIDE SEQUENCE</scope>
    <source>
        <strain evidence="3">DSM 19957</strain>
    </source>
</reference>
<dbReference type="RefSeq" id="WP_272737815.1">
    <property type="nucleotide sequence ID" value="NZ_CP116942.1"/>
</dbReference>
<dbReference type="KEGG" id="ima:PO878_06100"/>
<dbReference type="GO" id="GO:0016787">
    <property type="term" value="F:hydrolase activity"/>
    <property type="evidence" value="ECO:0007669"/>
    <property type="project" value="UniProtKB-KW"/>
</dbReference>
<evidence type="ECO:0000313" key="3">
    <source>
        <dbReference type="EMBL" id="WCO68298.1"/>
    </source>
</evidence>
<keyword evidence="4" id="KW-1185">Reference proteome</keyword>
<feature type="region of interest" description="Disordered" evidence="1">
    <location>
        <begin position="25"/>
        <end position="54"/>
    </location>
</feature>
<dbReference type="SUPFAM" id="SSF53474">
    <property type="entry name" value="alpha/beta-Hydrolases"/>
    <property type="match status" value="1"/>
</dbReference>
<keyword evidence="3" id="KW-0378">Hydrolase</keyword>
<name>A0AAE9YBW4_9ACTN</name>
<dbReference type="InterPro" id="IPR029058">
    <property type="entry name" value="AB_hydrolase_fold"/>
</dbReference>
<proteinExistence type="predicted"/>
<dbReference type="AlphaFoldDB" id="A0AAE9YBW4"/>
<accession>A0AAE9YBW4</accession>
<dbReference type="Proteomes" id="UP001216390">
    <property type="component" value="Chromosome"/>
</dbReference>
<protein>
    <submittedName>
        <fullName evidence="3">Dienelactone hydrolase family protein</fullName>
    </submittedName>
</protein>
<keyword evidence="2" id="KW-0732">Signal</keyword>
<organism evidence="3 4">
    <name type="scientific">Iamia majanohamensis</name>
    <dbReference type="NCBI Taxonomy" id="467976"/>
    <lineage>
        <taxon>Bacteria</taxon>
        <taxon>Bacillati</taxon>
        <taxon>Actinomycetota</taxon>
        <taxon>Acidimicrobiia</taxon>
        <taxon>Acidimicrobiales</taxon>
        <taxon>Iamiaceae</taxon>
        <taxon>Iamia</taxon>
    </lineage>
</organism>